<reference evidence="2 3" key="1">
    <citation type="journal article" date="2020" name="Nature">
        <title>Six reference-quality genomes reveal evolution of bat adaptations.</title>
        <authorList>
            <person name="Jebb D."/>
            <person name="Huang Z."/>
            <person name="Pippel M."/>
            <person name="Hughes G.M."/>
            <person name="Lavrichenko K."/>
            <person name="Devanna P."/>
            <person name="Winkler S."/>
            <person name="Jermiin L.S."/>
            <person name="Skirmuntt E.C."/>
            <person name="Katzourakis A."/>
            <person name="Burkitt-Gray L."/>
            <person name="Ray D.A."/>
            <person name="Sullivan K.A.M."/>
            <person name="Roscito J.G."/>
            <person name="Kirilenko B.M."/>
            <person name="Davalos L.M."/>
            <person name="Corthals A.P."/>
            <person name="Power M.L."/>
            <person name="Jones G."/>
            <person name="Ransome R.D."/>
            <person name="Dechmann D.K.N."/>
            <person name="Locatelli A.G."/>
            <person name="Puechmaille S.J."/>
            <person name="Fedrigo O."/>
            <person name="Jarvis E.D."/>
            <person name="Hiller M."/>
            <person name="Vernes S.C."/>
            <person name="Myers E.W."/>
            <person name="Teeling E.C."/>
        </authorList>
    </citation>
    <scope>NUCLEOTIDE SEQUENCE [LARGE SCALE GENOMIC DNA]</scope>
    <source>
        <strain evidence="2">MMyoMyo1</strain>
        <tissue evidence="2">Flight muscle</tissue>
    </source>
</reference>
<dbReference type="AlphaFoldDB" id="A0A7J7RSH3"/>
<protein>
    <submittedName>
        <fullName evidence="2">Uncharacterized protein</fullName>
    </submittedName>
</protein>
<sequence>MPNGQLTGRKGEERREKHPCEKETSMGRLLEMEPATWACAWTGKRTVTSWDDAPPRSHPGRPGLRRGLHTPSLQPVSLGLRDQAWHAHRQRKERLPAPDRGERAGGGDGRHTWSGGVSDTVGSIFSKLF</sequence>
<evidence type="ECO:0000313" key="2">
    <source>
        <dbReference type="EMBL" id="KAF6278905.1"/>
    </source>
</evidence>
<evidence type="ECO:0000256" key="1">
    <source>
        <dbReference type="SAM" id="MobiDB-lite"/>
    </source>
</evidence>
<name>A0A7J7RSH3_MYOMY</name>
<gene>
    <name evidence="2" type="ORF">mMyoMyo1_010234</name>
</gene>
<feature type="compositionally biased region" description="Basic and acidic residues" evidence="1">
    <location>
        <begin position="9"/>
        <end position="25"/>
    </location>
</feature>
<feature type="region of interest" description="Disordered" evidence="1">
    <location>
        <begin position="47"/>
        <end position="129"/>
    </location>
</feature>
<organism evidence="2 3">
    <name type="scientific">Myotis myotis</name>
    <name type="common">Greater mouse-eared bat</name>
    <name type="synonym">Vespertilio myotis</name>
    <dbReference type="NCBI Taxonomy" id="51298"/>
    <lineage>
        <taxon>Eukaryota</taxon>
        <taxon>Metazoa</taxon>
        <taxon>Chordata</taxon>
        <taxon>Craniata</taxon>
        <taxon>Vertebrata</taxon>
        <taxon>Euteleostomi</taxon>
        <taxon>Mammalia</taxon>
        <taxon>Eutheria</taxon>
        <taxon>Laurasiatheria</taxon>
        <taxon>Chiroptera</taxon>
        <taxon>Yangochiroptera</taxon>
        <taxon>Vespertilionidae</taxon>
        <taxon>Myotis</taxon>
    </lineage>
</organism>
<dbReference type="EMBL" id="JABWUV010000023">
    <property type="protein sequence ID" value="KAF6278905.1"/>
    <property type="molecule type" value="Genomic_DNA"/>
</dbReference>
<evidence type="ECO:0000313" key="3">
    <source>
        <dbReference type="Proteomes" id="UP000527355"/>
    </source>
</evidence>
<feature type="region of interest" description="Disordered" evidence="1">
    <location>
        <begin position="1"/>
        <end position="27"/>
    </location>
</feature>
<accession>A0A7J7RSH3</accession>
<feature type="compositionally biased region" description="Basic and acidic residues" evidence="1">
    <location>
        <begin position="93"/>
        <end position="111"/>
    </location>
</feature>
<keyword evidence="3" id="KW-1185">Reference proteome</keyword>
<proteinExistence type="predicted"/>
<dbReference type="Proteomes" id="UP000527355">
    <property type="component" value="Unassembled WGS sequence"/>
</dbReference>
<comment type="caution">
    <text evidence="2">The sequence shown here is derived from an EMBL/GenBank/DDBJ whole genome shotgun (WGS) entry which is preliminary data.</text>
</comment>